<sequence length="550" mass="65135">MGQISSINFKKSIPINTEHNDRTLAPNYLIDKEKGAECNRNAEQARELKNQIINEAKETYQNQVKQKFQAKSFEWSAVVNIKPDTTMQDLENLAKHFNDKYGFQCYQIAIHRDEGHKNTQGEIEINQHAHLEFIMLDKKTGKTNFKMRDFSRQKMREIQTEVAEILQMERGKDKRLTGAKRIEPRKYAQLKEQEKAAIKETKIKVAKQIKELKTELEAEILSKAEIKEQFEAFRKENAGQGLAKEFFRELSDEKKKQLQEPSYTQDELKAYFTELLEKHTSKKKGIFSEKEIIDYEKIIQEQQQTISDLNTKNDNLKQITNKSIEFIDQTVKNDLNAKFDLLKQQNEIQLNEQLEKRKNELEYELIQEKNQVTINRINLEHQIDRTVEAEKQAKQKEQDYIHRRQELTQSSLIQELTNSYEARLKAEQENQAKLEEQNENLKLDNERLRMLNEFAMEMKEKAEQELKEIKKRLQNITEAVERAVKGSWQIVYDRSAYGFKSAHIKLKEFFNKEPQEQERIINSNIQAHKDIETEKEQTTKKERKGPVRSY</sequence>
<name>A0A6N2U6C3_9BACT</name>
<reference evidence="3" key="1">
    <citation type="submission" date="2019-11" db="EMBL/GenBank/DDBJ databases">
        <authorList>
            <person name="Feng L."/>
        </authorList>
    </citation>
    <scope>NUCLEOTIDE SEQUENCE</scope>
    <source>
        <strain evidence="3">CUreolyticusLFYP111</strain>
    </source>
</reference>
<gene>
    <name evidence="3" type="ORF">CULFYP111_01661</name>
</gene>
<evidence type="ECO:0000256" key="2">
    <source>
        <dbReference type="SAM" id="MobiDB-lite"/>
    </source>
</evidence>
<dbReference type="EMBL" id="CACRSK010000009">
    <property type="protein sequence ID" value="VYT12959.1"/>
    <property type="molecule type" value="Genomic_DNA"/>
</dbReference>
<feature type="coiled-coil region" evidence="1">
    <location>
        <begin position="292"/>
        <end position="486"/>
    </location>
</feature>
<evidence type="ECO:0000256" key="1">
    <source>
        <dbReference type="SAM" id="Coils"/>
    </source>
</evidence>
<keyword evidence="1" id="KW-0175">Coiled coil</keyword>
<proteinExistence type="predicted"/>
<dbReference type="RefSeq" id="WP_421731857.1">
    <property type="nucleotide sequence ID" value="NZ_CACRSK010000009.1"/>
</dbReference>
<dbReference type="AlphaFoldDB" id="A0A6N2U6C3"/>
<evidence type="ECO:0000313" key="3">
    <source>
        <dbReference type="EMBL" id="VYT12959.1"/>
    </source>
</evidence>
<protein>
    <recommendedName>
        <fullName evidence="4">Mobilization protein</fullName>
    </recommendedName>
</protein>
<accession>A0A6N2U6C3</accession>
<feature type="coiled-coil region" evidence="1">
    <location>
        <begin position="191"/>
        <end position="229"/>
    </location>
</feature>
<evidence type="ECO:0008006" key="4">
    <source>
        <dbReference type="Google" id="ProtNLM"/>
    </source>
</evidence>
<feature type="region of interest" description="Disordered" evidence="2">
    <location>
        <begin position="517"/>
        <end position="550"/>
    </location>
</feature>
<feature type="compositionally biased region" description="Basic and acidic residues" evidence="2">
    <location>
        <begin position="527"/>
        <end position="540"/>
    </location>
</feature>
<organism evidence="3">
    <name type="scientific">Campylobacter ureolyticus</name>
    <dbReference type="NCBI Taxonomy" id="827"/>
    <lineage>
        <taxon>Bacteria</taxon>
        <taxon>Pseudomonadati</taxon>
        <taxon>Campylobacterota</taxon>
        <taxon>Epsilonproteobacteria</taxon>
        <taxon>Campylobacterales</taxon>
        <taxon>Campylobacteraceae</taxon>
        <taxon>Campylobacter</taxon>
    </lineage>
</organism>